<organism evidence="2 3">
    <name type="scientific">Pelosinus propionicus DSM 13327</name>
    <dbReference type="NCBI Taxonomy" id="1123291"/>
    <lineage>
        <taxon>Bacteria</taxon>
        <taxon>Bacillati</taxon>
        <taxon>Bacillota</taxon>
        <taxon>Negativicutes</taxon>
        <taxon>Selenomonadales</taxon>
        <taxon>Sporomusaceae</taxon>
        <taxon>Pelosinus</taxon>
    </lineage>
</organism>
<dbReference type="STRING" id="1123291.SAMN04490355_104912"/>
<accession>A0A1I4NMQ9</accession>
<protein>
    <submittedName>
        <fullName evidence="2">Acetate CoA/acetoacetate CoA-transferase alpha subunit</fullName>
    </submittedName>
</protein>
<dbReference type="SMART" id="SM00882">
    <property type="entry name" value="CoA_trans"/>
    <property type="match status" value="1"/>
</dbReference>
<reference evidence="3" key="1">
    <citation type="submission" date="2016-10" db="EMBL/GenBank/DDBJ databases">
        <authorList>
            <person name="Varghese N."/>
            <person name="Submissions S."/>
        </authorList>
    </citation>
    <scope>NUCLEOTIDE SEQUENCE [LARGE SCALE GENOMIC DNA]</scope>
    <source>
        <strain evidence="3">DSM 13327</strain>
    </source>
</reference>
<dbReference type="Pfam" id="PF01144">
    <property type="entry name" value="CoA_trans"/>
    <property type="match status" value="1"/>
</dbReference>
<dbReference type="Gene3D" id="3.40.1080.10">
    <property type="entry name" value="Glutaconate Coenzyme A-transferase"/>
    <property type="match status" value="1"/>
</dbReference>
<dbReference type="EMBL" id="FOTS01000049">
    <property type="protein sequence ID" value="SFM16640.1"/>
    <property type="molecule type" value="Genomic_DNA"/>
</dbReference>
<dbReference type="RefSeq" id="WP_090942073.1">
    <property type="nucleotide sequence ID" value="NZ_FOTS01000049.1"/>
</dbReference>
<dbReference type="InterPro" id="IPR004165">
    <property type="entry name" value="CoA_trans_fam_I"/>
</dbReference>
<dbReference type="OrthoDB" id="9777193at2"/>
<evidence type="ECO:0000256" key="1">
    <source>
        <dbReference type="ARBA" id="ARBA00022679"/>
    </source>
</evidence>
<keyword evidence="1 2" id="KW-0808">Transferase</keyword>
<dbReference type="InterPro" id="IPR037171">
    <property type="entry name" value="NagB/RpiA_transferase-like"/>
</dbReference>
<sequence length="219" mass="23231">MNKVIGKDELISLFEDKATIMMGGFMGVGAPKFLVSILVEQGVKDLTLITSDTATPDTGVGPLIVNRQVKQIIASHIGTNPETGRQMIAGETVVELVPQGTLAERIRAGGAGLGGILTPTGLGTVVEEGKEKLLVNGKEYLLELPLRADIALLKAFKADKAGNLIYRQSARNFNPIMALAADLVIVEVEEVVEVGELKPDEVMTPGILVDKVICCGRIS</sequence>
<dbReference type="GO" id="GO:0008410">
    <property type="term" value="F:CoA-transferase activity"/>
    <property type="evidence" value="ECO:0007669"/>
    <property type="project" value="InterPro"/>
</dbReference>
<dbReference type="Proteomes" id="UP000199520">
    <property type="component" value="Unassembled WGS sequence"/>
</dbReference>
<name>A0A1I4NMQ9_9FIRM</name>
<gene>
    <name evidence="2" type="ORF">SAMN04490355_104912</name>
</gene>
<dbReference type="PANTHER" id="PTHR13707:SF60">
    <property type="entry name" value="ACETATE COA-TRANSFERASE SUBUNIT ALPHA"/>
    <property type="match status" value="1"/>
</dbReference>
<evidence type="ECO:0000313" key="3">
    <source>
        <dbReference type="Proteomes" id="UP000199520"/>
    </source>
</evidence>
<dbReference type="AlphaFoldDB" id="A0A1I4NMQ9"/>
<dbReference type="PANTHER" id="PTHR13707">
    <property type="entry name" value="KETOACID-COENZYME A TRANSFERASE"/>
    <property type="match status" value="1"/>
</dbReference>
<evidence type="ECO:0000313" key="2">
    <source>
        <dbReference type="EMBL" id="SFM16640.1"/>
    </source>
</evidence>
<dbReference type="SUPFAM" id="SSF100950">
    <property type="entry name" value="NagB/RpiA/CoA transferase-like"/>
    <property type="match status" value="1"/>
</dbReference>
<dbReference type="InterPro" id="IPR012792">
    <property type="entry name" value="3-oxoacid_CoA-transf_A"/>
</dbReference>
<keyword evidence="3" id="KW-1185">Reference proteome</keyword>
<dbReference type="NCBIfam" id="NF007394">
    <property type="entry name" value="PRK09920.1"/>
    <property type="match status" value="1"/>
</dbReference>
<dbReference type="NCBIfam" id="TIGR02429">
    <property type="entry name" value="pcaI_scoA_fam"/>
    <property type="match status" value="1"/>
</dbReference>
<proteinExistence type="predicted"/>